<sequence length="298" mass="32163">MKKRKNMLSLLVLIFALGCAGCGGEKSGETAVETEITAQLVASGDETVAPSSVVQEGMEPVYGKSLKDGTYDIQVDSSSSMFRVTECSLTVKDGEMTAWMTMSGDGYTKLYMGTAQEAAQAESGMIEAQTGEGGVSRFSVPVAALDMGIDCSAFSRRKEMWYDRVLVFRSDSLPQEAFADGVIATAESLGLEDGFYTAEVILEGGSGRASVQSPASIEVRDGTAYAEIVWSSSNYDYMRIGKEKYLWSGEGESSSFTIPVSAFDRKLTIWADTVAMSEPHEIEYTLFFNSGTIKEAVQ</sequence>
<evidence type="ECO:0000313" key="3">
    <source>
        <dbReference type="Proteomes" id="UP000886860"/>
    </source>
</evidence>
<evidence type="ECO:0000256" key="1">
    <source>
        <dbReference type="SAM" id="SignalP"/>
    </source>
</evidence>
<reference evidence="2" key="2">
    <citation type="journal article" date="2021" name="PeerJ">
        <title>Extensive microbial diversity within the chicken gut microbiome revealed by metagenomics and culture.</title>
        <authorList>
            <person name="Gilroy R."/>
            <person name="Ravi A."/>
            <person name="Getino M."/>
            <person name="Pursley I."/>
            <person name="Horton D.L."/>
            <person name="Alikhan N.F."/>
            <person name="Baker D."/>
            <person name="Gharbi K."/>
            <person name="Hall N."/>
            <person name="Watson M."/>
            <person name="Adriaenssens E.M."/>
            <person name="Foster-Nyarko E."/>
            <person name="Jarju S."/>
            <person name="Secka A."/>
            <person name="Antonio M."/>
            <person name="Oren A."/>
            <person name="Chaudhuri R.R."/>
            <person name="La Ragione R."/>
            <person name="Hildebrand F."/>
            <person name="Pallen M.J."/>
        </authorList>
    </citation>
    <scope>NUCLEOTIDE SEQUENCE</scope>
    <source>
        <strain evidence="2">CHK123-3438</strain>
    </source>
</reference>
<organism evidence="2 3">
    <name type="scientific">Candidatus Caccovicinus merdipullorum</name>
    <dbReference type="NCBI Taxonomy" id="2840724"/>
    <lineage>
        <taxon>Bacteria</taxon>
        <taxon>Bacillati</taxon>
        <taxon>Bacillota</taxon>
        <taxon>Clostridia</taxon>
        <taxon>Eubacteriales</taxon>
        <taxon>Candidatus Caccovicinus</taxon>
    </lineage>
</organism>
<dbReference type="EMBL" id="DVKS01000035">
    <property type="protein sequence ID" value="HIT40833.1"/>
    <property type="molecule type" value="Genomic_DNA"/>
</dbReference>
<proteinExistence type="predicted"/>
<evidence type="ECO:0000313" key="2">
    <source>
        <dbReference type="EMBL" id="HIT40833.1"/>
    </source>
</evidence>
<accession>A0A9D1GGW9</accession>
<gene>
    <name evidence="2" type="ORF">IAB60_01845</name>
</gene>
<feature type="chain" id="PRO_5038942205" evidence="1">
    <location>
        <begin position="21"/>
        <end position="298"/>
    </location>
</feature>
<protein>
    <submittedName>
        <fullName evidence="2">Uncharacterized protein</fullName>
    </submittedName>
</protein>
<comment type="caution">
    <text evidence="2">The sequence shown here is derived from an EMBL/GenBank/DDBJ whole genome shotgun (WGS) entry which is preliminary data.</text>
</comment>
<keyword evidence="1" id="KW-0732">Signal</keyword>
<dbReference type="Proteomes" id="UP000886860">
    <property type="component" value="Unassembled WGS sequence"/>
</dbReference>
<dbReference type="AlphaFoldDB" id="A0A9D1GGW9"/>
<reference evidence="2" key="1">
    <citation type="submission" date="2020-10" db="EMBL/GenBank/DDBJ databases">
        <authorList>
            <person name="Gilroy R."/>
        </authorList>
    </citation>
    <scope>NUCLEOTIDE SEQUENCE</scope>
    <source>
        <strain evidence="2">CHK123-3438</strain>
    </source>
</reference>
<feature type="signal peptide" evidence="1">
    <location>
        <begin position="1"/>
        <end position="20"/>
    </location>
</feature>
<name>A0A9D1GGW9_9FIRM</name>
<dbReference type="PROSITE" id="PS51257">
    <property type="entry name" value="PROKAR_LIPOPROTEIN"/>
    <property type="match status" value="1"/>
</dbReference>